<evidence type="ECO:0000313" key="4">
    <source>
        <dbReference type="Proteomes" id="UP000001554"/>
    </source>
</evidence>
<proteinExistence type="predicted"/>
<evidence type="ECO:0000313" key="5">
    <source>
        <dbReference type="RefSeq" id="XP_035668387.1"/>
    </source>
</evidence>
<evidence type="ECO:0000256" key="2">
    <source>
        <dbReference type="SAM" id="Phobius"/>
    </source>
</evidence>
<evidence type="ECO:0000256" key="1">
    <source>
        <dbReference type="SAM" id="MobiDB-lite"/>
    </source>
</evidence>
<gene>
    <name evidence="5" type="primary">LOC118410723</name>
</gene>
<dbReference type="AlphaFoldDB" id="A0A9J7MI90"/>
<feature type="region of interest" description="Disordered" evidence="1">
    <location>
        <begin position="61"/>
        <end position="100"/>
    </location>
</feature>
<keyword evidence="2" id="KW-0812">Transmembrane</keyword>
<dbReference type="OrthoDB" id="10018661at2759"/>
<accession>A0A9J7MI90</accession>
<evidence type="ECO:0000256" key="3">
    <source>
        <dbReference type="SAM" id="SignalP"/>
    </source>
</evidence>
<dbReference type="KEGG" id="bfo:118410723"/>
<dbReference type="GeneID" id="118410723"/>
<dbReference type="RefSeq" id="XP_035668387.1">
    <property type="nucleotide sequence ID" value="XM_035812494.1"/>
</dbReference>
<feature type="compositionally biased region" description="Low complexity" evidence="1">
    <location>
        <begin position="61"/>
        <end position="99"/>
    </location>
</feature>
<protein>
    <submittedName>
        <fullName evidence="5">Mucin-3A-like</fullName>
    </submittedName>
</protein>
<keyword evidence="4" id="KW-1185">Reference proteome</keyword>
<feature type="transmembrane region" description="Helical" evidence="2">
    <location>
        <begin position="288"/>
        <end position="309"/>
    </location>
</feature>
<name>A0A9J7MI90_BRAFL</name>
<keyword evidence="3" id="KW-0732">Signal</keyword>
<organism evidence="4 5">
    <name type="scientific">Branchiostoma floridae</name>
    <name type="common">Florida lancelet</name>
    <name type="synonym">Amphioxus</name>
    <dbReference type="NCBI Taxonomy" id="7739"/>
    <lineage>
        <taxon>Eukaryota</taxon>
        <taxon>Metazoa</taxon>
        <taxon>Chordata</taxon>
        <taxon>Cephalochordata</taxon>
        <taxon>Leptocardii</taxon>
        <taxon>Amphioxiformes</taxon>
        <taxon>Branchiostomatidae</taxon>
        <taxon>Branchiostoma</taxon>
    </lineage>
</organism>
<dbReference type="Proteomes" id="UP000001554">
    <property type="component" value="Chromosome 3"/>
</dbReference>
<keyword evidence="2" id="KW-0472">Membrane</keyword>
<feature type="signal peptide" evidence="3">
    <location>
        <begin position="1"/>
        <end position="22"/>
    </location>
</feature>
<sequence length="338" mass="35241">MPGSTILLLALAVTVLFLSVDAQTTSGTSPAVTFGITTSNAITASTSTAMVASATVPIATSDTPSTTDGVTTTSVSTPLNTATSTATTTEGGTAARSTTFSSNMIGTSTTHHPGTSPGIDTTAPPGGATAPGTTPNMPVMASTLQSTFVNSLQVETKVDQWDEVERALFQAVVTYGTNRYCSQGGASCFGLGSVTITSEDVMILGTPVTSRGTTTFRFFIRLPTSSPGAMIVPLQLDDLTEIIKEISSRLIGALADPNLTIRSSANVDPIVTPSYTVTRPPDEGFEPWVIAFVVTMALIVVLGVAWFAYSKIKARRNKQMADFEMERNGDGSREDLSL</sequence>
<keyword evidence="2" id="KW-1133">Transmembrane helix</keyword>
<reference evidence="4" key="1">
    <citation type="journal article" date="2020" name="Nat. Ecol. Evol.">
        <title>Deeply conserved synteny resolves early events in vertebrate evolution.</title>
        <authorList>
            <person name="Simakov O."/>
            <person name="Marletaz F."/>
            <person name="Yue J.X."/>
            <person name="O'Connell B."/>
            <person name="Jenkins J."/>
            <person name="Brandt A."/>
            <person name="Calef R."/>
            <person name="Tung C.H."/>
            <person name="Huang T.K."/>
            <person name="Schmutz J."/>
            <person name="Satoh N."/>
            <person name="Yu J.K."/>
            <person name="Putnam N.H."/>
            <person name="Green R.E."/>
            <person name="Rokhsar D.S."/>
        </authorList>
    </citation>
    <scope>NUCLEOTIDE SEQUENCE [LARGE SCALE GENOMIC DNA]</scope>
    <source>
        <strain evidence="4">S238N-H82</strain>
    </source>
</reference>
<reference evidence="5" key="2">
    <citation type="submission" date="2025-08" db="UniProtKB">
        <authorList>
            <consortium name="RefSeq"/>
        </authorList>
    </citation>
    <scope>IDENTIFICATION</scope>
    <source>
        <strain evidence="5">S238N-H82</strain>
        <tissue evidence="5">Testes</tissue>
    </source>
</reference>
<feature type="chain" id="PRO_5039916519" evidence="3">
    <location>
        <begin position="23"/>
        <end position="338"/>
    </location>
</feature>